<dbReference type="OrthoDB" id="444127at2759"/>
<feature type="compositionally biased region" description="Basic and acidic residues" evidence="1">
    <location>
        <begin position="354"/>
        <end position="367"/>
    </location>
</feature>
<keyword evidence="3" id="KW-1185">Reference proteome</keyword>
<dbReference type="Gene3D" id="3.40.50.1000">
    <property type="entry name" value="HAD superfamily/HAD-like"/>
    <property type="match status" value="1"/>
</dbReference>
<dbReference type="InterPro" id="IPR023214">
    <property type="entry name" value="HAD_sf"/>
</dbReference>
<feature type="compositionally biased region" description="Polar residues" evidence="1">
    <location>
        <begin position="571"/>
        <end position="587"/>
    </location>
</feature>
<comment type="caution">
    <text evidence="2">The sequence shown here is derived from an EMBL/GenBank/DDBJ whole genome shotgun (WGS) entry which is preliminary data.</text>
</comment>
<gene>
    <name evidence="2" type="ORF">FNYG_12781</name>
</gene>
<evidence type="ECO:0000313" key="3">
    <source>
        <dbReference type="Proteomes" id="UP000236664"/>
    </source>
</evidence>
<evidence type="ECO:0000313" key="2">
    <source>
        <dbReference type="EMBL" id="PNP73822.1"/>
    </source>
</evidence>
<proteinExistence type="predicted"/>
<dbReference type="EMBL" id="MTQA01000241">
    <property type="protein sequence ID" value="PNP73822.1"/>
    <property type="molecule type" value="Genomic_DNA"/>
</dbReference>
<feature type="compositionally biased region" description="Pro residues" evidence="1">
    <location>
        <begin position="459"/>
        <end position="469"/>
    </location>
</feature>
<sequence length="587" mass="64831">MSTNSGPPPQPQPPEKLEPDLQGSKVIFFTLDTLFDRDFATERGLMRCKQLIPNLRGKSMDELKRAYHDAMAAAYLNHLHAHLPGLGSQASVDKVEMMFRELNLNPPSRSDKTLIGREFTAAFNRNRFEVVGASETLAQLKNLEYAIVVADDELVWDAVKDLNFWQYIDATVITTDSARPKPDRSVFKNALDACGVAPKNAVIVGCSIEKDIVGILNAEAEPILYMPGYNSMDMDVQGTRVKVVRSMAELLSEISRRPENRHLVTAQRHQPPPVPLIPSHPPMVHGAQNQGYANDQSGGPSSQHHHEGSSQSQRPPSVSNPIDDRHASQSWKKAPLSRILSQPGSSNETPRSYRLPDRGHPNKYYERTARPVPILSCTPAKRPYEARSEHGYVPSSSYHNQGYPDHDPPRGHHGPAARPCPGPSTQTSSPDTPQLTGQLMGPNGDGSGRSSTESSTPVYTPPSPTPTPLPSMRMFPPTEDYGITRVTYVENQDRPRSQYDEHGHGISGNGYSTHGGYTTLPPLRSCYQPPIPNHSTYRERSSSGGHGNEYETSGNRYSIRGGYPPGIPVSYQDSRPSNAWHQDQYLS</sequence>
<feature type="compositionally biased region" description="Polar residues" evidence="1">
    <location>
        <begin position="423"/>
        <end position="437"/>
    </location>
</feature>
<dbReference type="InterPro" id="IPR041492">
    <property type="entry name" value="HAD_2"/>
</dbReference>
<dbReference type="InterPro" id="IPR036412">
    <property type="entry name" value="HAD-like_sf"/>
</dbReference>
<feature type="compositionally biased region" description="Pro residues" evidence="1">
    <location>
        <begin position="270"/>
        <end position="281"/>
    </location>
</feature>
<dbReference type="Gene3D" id="1.10.150.520">
    <property type="match status" value="1"/>
</dbReference>
<feature type="region of interest" description="Disordered" evidence="1">
    <location>
        <begin position="258"/>
        <end position="367"/>
    </location>
</feature>
<feature type="region of interest" description="Disordered" evidence="1">
    <location>
        <begin position="1"/>
        <end position="21"/>
    </location>
</feature>
<protein>
    <submittedName>
        <fullName evidence="2">Uncharacterized protein</fullName>
    </submittedName>
</protein>
<evidence type="ECO:0000256" key="1">
    <source>
        <dbReference type="SAM" id="MobiDB-lite"/>
    </source>
</evidence>
<feature type="compositionally biased region" description="Pro residues" evidence="1">
    <location>
        <begin position="1"/>
        <end position="14"/>
    </location>
</feature>
<organism evidence="2 3">
    <name type="scientific">Gibberella nygamai</name>
    <name type="common">Bean root rot disease fungus</name>
    <name type="synonym">Fusarium nygamai</name>
    <dbReference type="NCBI Taxonomy" id="42673"/>
    <lineage>
        <taxon>Eukaryota</taxon>
        <taxon>Fungi</taxon>
        <taxon>Dikarya</taxon>
        <taxon>Ascomycota</taxon>
        <taxon>Pezizomycotina</taxon>
        <taxon>Sordariomycetes</taxon>
        <taxon>Hypocreomycetidae</taxon>
        <taxon>Hypocreales</taxon>
        <taxon>Nectriaceae</taxon>
        <taxon>Fusarium</taxon>
        <taxon>Fusarium fujikuroi species complex</taxon>
    </lineage>
</organism>
<feature type="region of interest" description="Disordered" evidence="1">
    <location>
        <begin position="524"/>
        <end position="587"/>
    </location>
</feature>
<dbReference type="AlphaFoldDB" id="A0A2K0VUZ5"/>
<accession>A0A2K0VUZ5</accession>
<dbReference type="SUPFAM" id="SSF56784">
    <property type="entry name" value="HAD-like"/>
    <property type="match status" value="1"/>
</dbReference>
<feature type="region of interest" description="Disordered" evidence="1">
    <location>
        <begin position="385"/>
        <end position="478"/>
    </location>
</feature>
<name>A0A2K0VUZ5_GIBNY</name>
<dbReference type="Pfam" id="PF13419">
    <property type="entry name" value="HAD_2"/>
    <property type="match status" value="1"/>
</dbReference>
<reference evidence="2 3" key="1">
    <citation type="submission" date="2017-06" db="EMBL/GenBank/DDBJ databases">
        <title>Genome of Fusarium nygamai isolate CS10214.</title>
        <authorList>
            <person name="Gardiner D.M."/>
            <person name="Obanor F."/>
            <person name="Kazan K."/>
        </authorList>
    </citation>
    <scope>NUCLEOTIDE SEQUENCE [LARGE SCALE GENOMIC DNA]</scope>
    <source>
        <strain evidence="2 3">CS10214</strain>
    </source>
</reference>
<feature type="compositionally biased region" description="Polar residues" evidence="1">
    <location>
        <begin position="339"/>
        <end position="350"/>
    </location>
</feature>
<dbReference type="Proteomes" id="UP000236664">
    <property type="component" value="Unassembled WGS sequence"/>
</dbReference>